<protein>
    <submittedName>
        <fullName evidence="8">Ribonuclease Y</fullName>
    </submittedName>
</protein>
<gene>
    <name evidence="8" type="ORF">GBAR_LOCUS18504</name>
</gene>
<dbReference type="Pfam" id="PF12072">
    <property type="entry name" value="RNase_Y_N"/>
    <property type="match status" value="1"/>
</dbReference>
<keyword evidence="9" id="KW-1185">Reference proteome</keyword>
<keyword evidence="6" id="KW-0812">Transmembrane</keyword>
<dbReference type="InterPro" id="IPR006674">
    <property type="entry name" value="HD_domain"/>
</dbReference>
<keyword evidence="3" id="KW-0378">Hydrolase</keyword>
<dbReference type="CDD" id="cd22431">
    <property type="entry name" value="KH-I_RNaseY"/>
    <property type="match status" value="1"/>
</dbReference>
<keyword evidence="2" id="KW-0255">Endonuclease</keyword>
<keyword evidence="4" id="KW-0694">RNA-binding</keyword>
<comment type="caution">
    <text evidence="8">The sequence shown here is derived from an EMBL/GenBank/DDBJ whole genome shotgun (WGS) entry which is preliminary data.</text>
</comment>
<evidence type="ECO:0000256" key="6">
    <source>
        <dbReference type="SAM" id="Phobius"/>
    </source>
</evidence>
<evidence type="ECO:0000256" key="2">
    <source>
        <dbReference type="ARBA" id="ARBA00022759"/>
    </source>
</evidence>
<evidence type="ECO:0000259" key="7">
    <source>
        <dbReference type="PROSITE" id="PS51831"/>
    </source>
</evidence>
<dbReference type="GO" id="GO:0003723">
    <property type="term" value="F:RNA binding"/>
    <property type="evidence" value="ECO:0007669"/>
    <property type="project" value="UniProtKB-KW"/>
</dbReference>
<feature type="coiled-coil region" evidence="5">
    <location>
        <begin position="97"/>
        <end position="170"/>
    </location>
</feature>
<dbReference type="HAMAP" id="MF_00335">
    <property type="entry name" value="RNase_Y"/>
    <property type="match status" value="1"/>
</dbReference>
<feature type="transmembrane region" description="Helical" evidence="6">
    <location>
        <begin position="35"/>
        <end position="55"/>
    </location>
</feature>
<dbReference type="InterPro" id="IPR022711">
    <property type="entry name" value="RNase_Y_N"/>
</dbReference>
<dbReference type="CDD" id="cd00077">
    <property type="entry name" value="HDc"/>
    <property type="match status" value="1"/>
</dbReference>
<reference evidence="8" key="1">
    <citation type="submission" date="2023-03" db="EMBL/GenBank/DDBJ databases">
        <authorList>
            <person name="Steffen K."/>
            <person name="Cardenas P."/>
        </authorList>
    </citation>
    <scope>NUCLEOTIDE SEQUENCE</scope>
</reference>
<keyword evidence="6" id="KW-0472">Membrane</keyword>
<evidence type="ECO:0000256" key="4">
    <source>
        <dbReference type="ARBA" id="ARBA00022884"/>
    </source>
</evidence>
<keyword evidence="5" id="KW-0175">Coiled coil</keyword>
<dbReference type="EMBL" id="CASHTH010002625">
    <property type="protein sequence ID" value="CAI8032772.1"/>
    <property type="molecule type" value="Genomic_DNA"/>
</dbReference>
<name>A0AA35X024_GEOBA</name>
<feature type="domain" description="HD" evidence="7">
    <location>
        <begin position="338"/>
        <end position="430"/>
    </location>
</feature>
<dbReference type="NCBIfam" id="TIGR03319">
    <property type="entry name" value="RNase_Y"/>
    <property type="match status" value="1"/>
</dbReference>
<evidence type="ECO:0000256" key="3">
    <source>
        <dbReference type="ARBA" id="ARBA00022801"/>
    </source>
</evidence>
<dbReference type="NCBIfam" id="TIGR00277">
    <property type="entry name" value="HDIG"/>
    <property type="match status" value="1"/>
</dbReference>
<organism evidence="8 9">
    <name type="scientific">Geodia barretti</name>
    <name type="common">Barrett's horny sponge</name>
    <dbReference type="NCBI Taxonomy" id="519541"/>
    <lineage>
        <taxon>Eukaryota</taxon>
        <taxon>Metazoa</taxon>
        <taxon>Porifera</taxon>
        <taxon>Demospongiae</taxon>
        <taxon>Heteroscleromorpha</taxon>
        <taxon>Tetractinellida</taxon>
        <taxon>Astrophorina</taxon>
        <taxon>Geodiidae</taxon>
        <taxon>Geodia</taxon>
    </lineage>
</organism>
<evidence type="ECO:0000256" key="5">
    <source>
        <dbReference type="SAM" id="Coils"/>
    </source>
</evidence>
<dbReference type="Pfam" id="PF01966">
    <property type="entry name" value="HD"/>
    <property type="match status" value="1"/>
</dbReference>
<dbReference type="GO" id="GO:0016787">
    <property type="term" value="F:hydrolase activity"/>
    <property type="evidence" value="ECO:0007669"/>
    <property type="project" value="UniProtKB-KW"/>
</dbReference>
<dbReference type="GO" id="GO:0016020">
    <property type="term" value="C:membrane"/>
    <property type="evidence" value="ECO:0007669"/>
    <property type="project" value="InterPro"/>
</dbReference>
<evidence type="ECO:0000313" key="8">
    <source>
        <dbReference type="EMBL" id="CAI8032772.1"/>
    </source>
</evidence>
<sequence length="521" mass="58139">MVYLDMQNSHAYDETIPKPPDGVGKPRKVSRMESVIALLAALIGLSVGAGAGFYGRRLVSARRINSAQVEADKIVEAARRGAQTLVIEAKEETLHLRAEWEKEQRDHRSEFKRSERRLRKRDENLDKRANNLERREQTIAQQEGHAQKIVDEIEDSKQQALAKLEEISELSLPQAKDLLMREAEEEIQHEIARRYRDIEVQAQEDAREVSSRILATSIQRMAADVVSEMTVTTVPLPNDDMKGVDLIIDDTPEAVTLSCFDPVRREVARIAVTKLIADGRIHPARIEEMVSRSEKEVEKSIWSAGEEAIFDTGVRGMNPEIIKLLGRLKFRYSYGENVLQHSLEVSHIAGMIASEVGANIKVAKAGGLLHDIGKALTHEVEGPHAEIGAEIANKYNVAARVCACIAEHHDDVMTSPEAFIVAAADAISAARPGARKDTVENYIKRLQALEDVASDFEGVERCFAIQAGREVRVMVRPDSIDDIMASKLARDIVKKVEDNLVYPGQIKVTVIRESRIVEYAR</sequence>
<dbReference type="GO" id="GO:0004519">
    <property type="term" value="F:endonuclease activity"/>
    <property type="evidence" value="ECO:0007669"/>
    <property type="project" value="UniProtKB-KW"/>
</dbReference>
<dbReference type="SMART" id="SM00471">
    <property type="entry name" value="HDc"/>
    <property type="match status" value="1"/>
</dbReference>
<dbReference type="InterPro" id="IPR006675">
    <property type="entry name" value="HDIG_dom"/>
</dbReference>
<dbReference type="PROSITE" id="PS51831">
    <property type="entry name" value="HD"/>
    <property type="match status" value="1"/>
</dbReference>
<dbReference type="SUPFAM" id="SSF109604">
    <property type="entry name" value="HD-domain/PDEase-like"/>
    <property type="match status" value="1"/>
</dbReference>
<dbReference type="AlphaFoldDB" id="A0AA35X024"/>
<accession>A0AA35X024</accession>
<dbReference type="GO" id="GO:0006402">
    <property type="term" value="P:mRNA catabolic process"/>
    <property type="evidence" value="ECO:0007669"/>
    <property type="project" value="InterPro"/>
</dbReference>
<evidence type="ECO:0000313" key="9">
    <source>
        <dbReference type="Proteomes" id="UP001174909"/>
    </source>
</evidence>
<keyword evidence="1" id="KW-0540">Nuclease</keyword>
<proteinExistence type="inferred from homology"/>
<evidence type="ECO:0000256" key="1">
    <source>
        <dbReference type="ARBA" id="ARBA00022722"/>
    </source>
</evidence>
<keyword evidence="6" id="KW-1133">Transmembrane helix</keyword>
<dbReference type="InterPro" id="IPR017705">
    <property type="entry name" value="Ribonuclease_Y"/>
</dbReference>
<dbReference type="Proteomes" id="UP001174909">
    <property type="component" value="Unassembled WGS sequence"/>
</dbReference>
<dbReference type="Gene3D" id="1.10.3210.10">
    <property type="entry name" value="Hypothetical protein af1432"/>
    <property type="match status" value="1"/>
</dbReference>
<dbReference type="InterPro" id="IPR003607">
    <property type="entry name" value="HD/PDEase_dom"/>
</dbReference>